<feature type="domain" description="HTH tetR-type" evidence="3">
    <location>
        <begin position="37"/>
        <end position="97"/>
    </location>
</feature>
<evidence type="ECO:0000313" key="4">
    <source>
        <dbReference type="EMBL" id="QDH23253.1"/>
    </source>
</evidence>
<dbReference type="Gene3D" id="1.10.357.10">
    <property type="entry name" value="Tetracycline Repressor, domain 2"/>
    <property type="match status" value="1"/>
</dbReference>
<dbReference type="KEGG" id="saca:FFV09_21745"/>
<keyword evidence="5" id="KW-1185">Reference proteome</keyword>
<dbReference type="Pfam" id="PF14278">
    <property type="entry name" value="TetR_C_8"/>
    <property type="match status" value="1"/>
</dbReference>
<protein>
    <submittedName>
        <fullName evidence="4">TetR family transcriptional regulator</fullName>
    </submittedName>
</protein>
<dbReference type="OrthoDB" id="9810250at2"/>
<dbReference type="EMBL" id="CP041217">
    <property type="protein sequence ID" value="QDH23253.1"/>
    <property type="molecule type" value="Genomic_DNA"/>
</dbReference>
<dbReference type="SUPFAM" id="SSF46689">
    <property type="entry name" value="Homeodomain-like"/>
    <property type="match status" value="1"/>
</dbReference>
<dbReference type="InterPro" id="IPR001647">
    <property type="entry name" value="HTH_TetR"/>
</dbReference>
<sequence>MIKQAAFVHSCTPERILCTIFRKAGGFYKVGIDRRTRKSQEAIKQAVVERMAVKPFDRITIQEIVDHADISRRTFYLHYMDKFDLLDQLIEEQIDRMRQLCESTEQDASYREMGLVWFEYLERHALFFSAALTNKGSSFFRSRLLDFFLHELKKNEVACPDEVDIQFLGAAIVGIVEWWFEQGMPLAPSLMAQRVGSLLERNLDMH</sequence>
<proteinExistence type="predicted"/>
<evidence type="ECO:0000259" key="3">
    <source>
        <dbReference type="PROSITE" id="PS50977"/>
    </source>
</evidence>
<evidence type="ECO:0000256" key="2">
    <source>
        <dbReference type="PROSITE-ProRule" id="PRU00335"/>
    </source>
</evidence>
<accession>A0A4Y6UZU3</accession>
<dbReference type="InterPro" id="IPR009057">
    <property type="entry name" value="Homeodomain-like_sf"/>
</dbReference>
<gene>
    <name evidence="4" type="ORF">FFV09_21745</name>
</gene>
<name>A0A4Y6UZU3_SACBS</name>
<keyword evidence="1 2" id="KW-0238">DNA-binding</keyword>
<dbReference type="Proteomes" id="UP000316968">
    <property type="component" value="Chromosome"/>
</dbReference>
<organism evidence="4 5">
    <name type="scientific">Saccharibacillus brassicae</name>
    <dbReference type="NCBI Taxonomy" id="2583377"/>
    <lineage>
        <taxon>Bacteria</taxon>
        <taxon>Bacillati</taxon>
        <taxon>Bacillota</taxon>
        <taxon>Bacilli</taxon>
        <taxon>Bacillales</taxon>
        <taxon>Paenibacillaceae</taxon>
        <taxon>Saccharibacillus</taxon>
    </lineage>
</organism>
<dbReference type="Pfam" id="PF00440">
    <property type="entry name" value="TetR_N"/>
    <property type="match status" value="1"/>
</dbReference>
<dbReference type="PANTHER" id="PTHR43479:SF7">
    <property type="entry name" value="TETR-FAMILY TRANSCRIPTIONAL REGULATOR"/>
    <property type="match status" value="1"/>
</dbReference>
<evidence type="ECO:0000313" key="5">
    <source>
        <dbReference type="Proteomes" id="UP000316968"/>
    </source>
</evidence>
<dbReference type="GO" id="GO:0003677">
    <property type="term" value="F:DNA binding"/>
    <property type="evidence" value="ECO:0007669"/>
    <property type="project" value="UniProtKB-UniRule"/>
</dbReference>
<dbReference type="AlphaFoldDB" id="A0A4Y6UZU3"/>
<dbReference type="InterPro" id="IPR050624">
    <property type="entry name" value="HTH-type_Tx_Regulator"/>
</dbReference>
<evidence type="ECO:0000256" key="1">
    <source>
        <dbReference type="ARBA" id="ARBA00023125"/>
    </source>
</evidence>
<feature type="DNA-binding region" description="H-T-H motif" evidence="2">
    <location>
        <begin position="60"/>
        <end position="79"/>
    </location>
</feature>
<dbReference type="InterPro" id="IPR039532">
    <property type="entry name" value="TetR_C_Firmicutes"/>
</dbReference>
<reference evidence="4 5" key="1">
    <citation type="submission" date="2019-06" db="EMBL/GenBank/DDBJ databases">
        <title>Saccharibacillus brassicae sp. nov., an endophytic bacterium isolated from Chinese cabbage seeds (Brassica pekinensis).</title>
        <authorList>
            <person name="Jiang L."/>
            <person name="Lee J."/>
            <person name="Kim S.W."/>
        </authorList>
    </citation>
    <scope>NUCLEOTIDE SEQUENCE [LARGE SCALE GENOMIC DNA]</scope>
    <source>
        <strain evidence="5">KCTC 43072 / ATSA2</strain>
    </source>
</reference>
<dbReference type="PROSITE" id="PS50977">
    <property type="entry name" value="HTH_TETR_2"/>
    <property type="match status" value="1"/>
</dbReference>
<dbReference type="PANTHER" id="PTHR43479">
    <property type="entry name" value="ACREF/ENVCD OPERON REPRESSOR-RELATED"/>
    <property type="match status" value="1"/>
</dbReference>